<name>K0SHQ3_THAOC</name>
<keyword evidence="2" id="KW-1185">Reference proteome</keyword>
<evidence type="ECO:0000313" key="2">
    <source>
        <dbReference type="Proteomes" id="UP000266841"/>
    </source>
</evidence>
<reference evidence="1 2" key="1">
    <citation type="journal article" date="2012" name="Genome Biol.">
        <title>Genome and low-iron response of an oceanic diatom adapted to chronic iron limitation.</title>
        <authorList>
            <person name="Lommer M."/>
            <person name="Specht M."/>
            <person name="Roy A.S."/>
            <person name="Kraemer L."/>
            <person name="Andreson R."/>
            <person name="Gutowska M.A."/>
            <person name="Wolf J."/>
            <person name="Bergner S.V."/>
            <person name="Schilhabel M.B."/>
            <person name="Klostermeier U.C."/>
            <person name="Beiko R.G."/>
            <person name="Rosenstiel P."/>
            <person name="Hippler M."/>
            <person name="Laroche J."/>
        </authorList>
    </citation>
    <scope>NUCLEOTIDE SEQUENCE [LARGE SCALE GENOMIC DNA]</scope>
    <source>
        <strain evidence="1 2">CCMP1005</strain>
    </source>
</reference>
<comment type="caution">
    <text evidence="1">The sequence shown here is derived from an EMBL/GenBank/DDBJ whole genome shotgun (WGS) entry which is preliminary data.</text>
</comment>
<dbReference type="AlphaFoldDB" id="K0SHQ3"/>
<proteinExistence type="predicted"/>
<accession>K0SHQ3</accession>
<dbReference type="OrthoDB" id="48219at2759"/>
<protein>
    <submittedName>
        <fullName evidence="1">Uncharacterized protein</fullName>
    </submittedName>
</protein>
<sequence>MAFTKYFAAFAPAMGAAAFNWKPGLSPSFSEFANSSVGPWSFVDEKLENPVSCEVEEVMRSCGGAVQGIRELPIKFLFESEDEGERSYHNRADGGFVYFDDGSYSAAGTKCSSSSAGVLSNSGPVMASLSFPGNRRLWLNAKEPVLAGNPTNDHIPAKMLELSRIKPLVKSNRECNTKTMPLIQWSSILRARMPSPQPWSLPRSKWEKTAVSDDAEPFRDDGCTFDRPLLGWTCVDSVESGDPFSDIVHQGIVLHMLGVCPESRIARSIARCYGSNDGELKSVAYLQGLAADELAG</sequence>
<organism evidence="1 2">
    <name type="scientific">Thalassiosira oceanica</name>
    <name type="common">Marine diatom</name>
    <dbReference type="NCBI Taxonomy" id="159749"/>
    <lineage>
        <taxon>Eukaryota</taxon>
        <taxon>Sar</taxon>
        <taxon>Stramenopiles</taxon>
        <taxon>Ochrophyta</taxon>
        <taxon>Bacillariophyta</taxon>
        <taxon>Coscinodiscophyceae</taxon>
        <taxon>Thalassiosirophycidae</taxon>
        <taxon>Thalassiosirales</taxon>
        <taxon>Thalassiosiraceae</taxon>
        <taxon>Thalassiosira</taxon>
    </lineage>
</organism>
<dbReference type="EMBL" id="AGNL01015589">
    <property type="protein sequence ID" value="EJK65668.1"/>
    <property type="molecule type" value="Genomic_DNA"/>
</dbReference>
<gene>
    <name evidence="1" type="ORF">THAOC_13448</name>
</gene>
<dbReference type="Proteomes" id="UP000266841">
    <property type="component" value="Unassembled WGS sequence"/>
</dbReference>
<evidence type="ECO:0000313" key="1">
    <source>
        <dbReference type="EMBL" id="EJK65668.1"/>
    </source>
</evidence>